<protein>
    <submittedName>
        <fullName evidence="3">Glycosyltransferase</fullName>
    </submittedName>
</protein>
<dbReference type="GeneID" id="71840489"/>
<dbReference type="InterPro" id="IPR029044">
    <property type="entry name" value="Nucleotide-diphossugar_trans"/>
</dbReference>
<feature type="region of interest" description="Disordered" evidence="1">
    <location>
        <begin position="39"/>
        <end position="66"/>
    </location>
</feature>
<dbReference type="SUPFAM" id="SSF53448">
    <property type="entry name" value="Nucleotide-diphospho-sugar transferases"/>
    <property type="match status" value="1"/>
</dbReference>
<dbReference type="InterPro" id="IPR001173">
    <property type="entry name" value="Glyco_trans_2-like"/>
</dbReference>
<evidence type="ECO:0000259" key="2">
    <source>
        <dbReference type="Pfam" id="PF00535"/>
    </source>
</evidence>
<dbReference type="AlphaFoldDB" id="A0A5C0SLR8"/>
<keyword evidence="3" id="KW-0808">Transferase</keyword>
<evidence type="ECO:0000256" key="1">
    <source>
        <dbReference type="SAM" id="MobiDB-lite"/>
    </source>
</evidence>
<keyword evidence="4" id="KW-1185">Reference proteome</keyword>
<proteinExistence type="predicted"/>
<evidence type="ECO:0000313" key="3">
    <source>
        <dbReference type="EMBL" id="QEK13819.1"/>
    </source>
</evidence>
<dbReference type="Proteomes" id="UP000322631">
    <property type="component" value="Chromosome"/>
</dbReference>
<organism evidence="3 4">
    <name type="scientific">Thermococcus aciditolerans</name>
    <dbReference type="NCBI Taxonomy" id="2598455"/>
    <lineage>
        <taxon>Archaea</taxon>
        <taxon>Methanobacteriati</taxon>
        <taxon>Methanobacteriota</taxon>
        <taxon>Thermococci</taxon>
        <taxon>Thermococcales</taxon>
        <taxon>Thermococcaceae</taxon>
        <taxon>Thermococcus</taxon>
    </lineage>
</organism>
<feature type="domain" description="Glycosyltransferase 2-like" evidence="2">
    <location>
        <begin position="8"/>
        <end position="43"/>
    </location>
</feature>
<evidence type="ECO:0000313" key="4">
    <source>
        <dbReference type="Proteomes" id="UP000322631"/>
    </source>
</evidence>
<dbReference type="GO" id="GO:0016740">
    <property type="term" value="F:transferase activity"/>
    <property type="evidence" value="ECO:0007669"/>
    <property type="project" value="UniProtKB-KW"/>
</dbReference>
<name>A0A5C0SLR8_9EURY</name>
<dbReference type="Gene3D" id="3.90.550.10">
    <property type="entry name" value="Spore Coat Polysaccharide Biosynthesis Protein SpsA, Chain A"/>
    <property type="match status" value="1"/>
</dbReference>
<sequence length="66" mass="7554">MANLDYLKDKLEILLLDDGSTDDTVRIAEEVAPRRCGTRLHERRFRARSQGSASQERPSHRAGERC</sequence>
<reference evidence="3 4" key="1">
    <citation type="submission" date="2019-07" db="EMBL/GenBank/DDBJ databases">
        <title>Complete genome of Thermococcus acidophilus.</title>
        <authorList>
            <person name="Li X."/>
        </authorList>
    </citation>
    <scope>NUCLEOTIDE SEQUENCE [LARGE SCALE GENOMIC DNA]</scope>
    <source>
        <strain evidence="3 4">SY113</strain>
    </source>
</reference>
<feature type="compositionally biased region" description="Basic and acidic residues" evidence="1">
    <location>
        <begin position="57"/>
        <end position="66"/>
    </location>
</feature>
<dbReference type="KEGG" id="them:FPV09_00315"/>
<dbReference type="EMBL" id="CP041932">
    <property type="protein sequence ID" value="QEK13819.1"/>
    <property type="molecule type" value="Genomic_DNA"/>
</dbReference>
<dbReference type="RefSeq" id="WP_148881941.1">
    <property type="nucleotide sequence ID" value="NZ_CP041932.1"/>
</dbReference>
<dbReference type="Pfam" id="PF00535">
    <property type="entry name" value="Glycos_transf_2"/>
    <property type="match status" value="1"/>
</dbReference>
<accession>A0A5C0SLR8</accession>
<gene>
    <name evidence="3" type="ORF">FPV09_00315</name>
</gene>